<name>A0A4C1T0X7_EUMVA</name>
<reference evidence="2 3" key="1">
    <citation type="journal article" date="2019" name="Commun. Biol.">
        <title>The bagworm genome reveals a unique fibroin gene that provides high tensile strength.</title>
        <authorList>
            <person name="Kono N."/>
            <person name="Nakamura H."/>
            <person name="Ohtoshi R."/>
            <person name="Tomita M."/>
            <person name="Numata K."/>
            <person name="Arakawa K."/>
        </authorList>
    </citation>
    <scope>NUCLEOTIDE SEQUENCE [LARGE SCALE GENOMIC DNA]</scope>
</reference>
<feature type="compositionally biased region" description="Basic and acidic residues" evidence="1">
    <location>
        <begin position="174"/>
        <end position="187"/>
    </location>
</feature>
<comment type="caution">
    <text evidence="2">The sequence shown here is derived from an EMBL/GenBank/DDBJ whole genome shotgun (WGS) entry which is preliminary data.</text>
</comment>
<evidence type="ECO:0000313" key="3">
    <source>
        <dbReference type="Proteomes" id="UP000299102"/>
    </source>
</evidence>
<feature type="compositionally biased region" description="Polar residues" evidence="1">
    <location>
        <begin position="155"/>
        <end position="165"/>
    </location>
</feature>
<feature type="region of interest" description="Disordered" evidence="1">
    <location>
        <begin position="155"/>
        <end position="187"/>
    </location>
</feature>
<feature type="region of interest" description="Disordered" evidence="1">
    <location>
        <begin position="82"/>
        <end position="125"/>
    </location>
</feature>
<gene>
    <name evidence="2" type="ORF">EVAR_92090_1</name>
</gene>
<dbReference type="AlphaFoldDB" id="A0A4C1T0X7"/>
<feature type="compositionally biased region" description="Low complexity" evidence="1">
    <location>
        <begin position="93"/>
        <end position="109"/>
    </location>
</feature>
<accession>A0A4C1T0X7</accession>
<dbReference type="Proteomes" id="UP000299102">
    <property type="component" value="Unassembled WGS sequence"/>
</dbReference>
<proteinExistence type="predicted"/>
<protein>
    <submittedName>
        <fullName evidence="2">Uncharacterized protein</fullName>
    </submittedName>
</protein>
<evidence type="ECO:0000256" key="1">
    <source>
        <dbReference type="SAM" id="MobiDB-lite"/>
    </source>
</evidence>
<organism evidence="2 3">
    <name type="scientific">Eumeta variegata</name>
    <name type="common">Bagworm moth</name>
    <name type="synonym">Eumeta japonica</name>
    <dbReference type="NCBI Taxonomy" id="151549"/>
    <lineage>
        <taxon>Eukaryota</taxon>
        <taxon>Metazoa</taxon>
        <taxon>Ecdysozoa</taxon>
        <taxon>Arthropoda</taxon>
        <taxon>Hexapoda</taxon>
        <taxon>Insecta</taxon>
        <taxon>Pterygota</taxon>
        <taxon>Neoptera</taxon>
        <taxon>Endopterygota</taxon>
        <taxon>Lepidoptera</taxon>
        <taxon>Glossata</taxon>
        <taxon>Ditrysia</taxon>
        <taxon>Tineoidea</taxon>
        <taxon>Psychidae</taxon>
        <taxon>Oiketicinae</taxon>
        <taxon>Eumeta</taxon>
    </lineage>
</organism>
<evidence type="ECO:0000313" key="2">
    <source>
        <dbReference type="EMBL" id="GBP07190.1"/>
    </source>
</evidence>
<dbReference type="EMBL" id="BGZK01000025">
    <property type="protein sequence ID" value="GBP07190.1"/>
    <property type="molecule type" value="Genomic_DNA"/>
</dbReference>
<keyword evidence="3" id="KW-1185">Reference proteome</keyword>
<sequence length="187" mass="19887">MFSCPLDRKIHYTIPKRRAGSGVGRAAGGGAGATEMNVSLPALINNMFFAKENAAPPPNRSRATECNDSVLSQLHVNLGGLRDSRRLAPSAPGSSTLDSDSSSDLDSGSIKNIHHSPAAPAPGDAAASRMTLVRRAGRESATDFGFVLFVGSGSNIGRAGNTQRSRAGRHGTRIRQERHEWRRDRQG</sequence>